<name>A0A015Y668_BACFG</name>
<dbReference type="PATRIC" id="fig|1339327.3.peg.3951"/>
<feature type="signal peptide" evidence="2">
    <location>
        <begin position="1"/>
        <end position="20"/>
    </location>
</feature>
<reference evidence="3 4" key="1">
    <citation type="submission" date="2014-02" db="EMBL/GenBank/DDBJ databases">
        <authorList>
            <person name="Sears C."/>
            <person name="Carroll K."/>
            <person name="Sack B.R."/>
            <person name="Qadri F."/>
            <person name="Myers L.L."/>
            <person name="Chung G.-T."/>
            <person name="Escheverria P."/>
            <person name="Fraser C.M."/>
            <person name="Sadzewicz L."/>
            <person name="Shefchek K.A."/>
            <person name="Tallon L."/>
            <person name="Das S.P."/>
            <person name="Daugherty S."/>
            <person name="Mongodin E.F."/>
        </authorList>
    </citation>
    <scope>NUCLEOTIDE SEQUENCE [LARGE SCALE GENOMIC DNA]</scope>
    <source>
        <strain evidence="3 4">S36L11</strain>
    </source>
</reference>
<dbReference type="InterPro" id="IPR025408">
    <property type="entry name" value="DUF4134"/>
</dbReference>
<evidence type="ECO:0000313" key="4">
    <source>
        <dbReference type="Proteomes" id="UP000022082"/>
    </source>
</evidence>
<keyword evidence="1" id="KW-0812">Transmembrane</keyword>
<dbReference type="AlphaFoldDB" id="A0A015Y668"/>
<comment type="caution">
    <text evidence="3">The sequence shown here is derived from an EMBL/GenBank/DDBJ whole genome shotgun (WGS) entry which is preliminary data.</text>
</comment>
<keyword evidence="1" id="KW-0472">Membrane</keyword>
<evidence type="ECO:0000256" key="2">
    <source>
        <dbReference type="SAM" id="SignalP"/>
    </source>
</evidence>
<gene>
    <name evidence="3" type="ORF">M136_3414</name>
</gene>
<feature type="chain" id="PRO_5001479278" evidence="2">
    <location>
        <begin position="21"/>
        <end position="100"/>
    </location>
</feature>
<evidence type="ECO:0000313" key="3">
    <source>
        <dbReference type="EMBL" id="EXZ27447.1"/>
    </source>
</evidence>
<proteinExistence type="predicted"/>
<evidence type="ECO:0000256" key="1">
    <source>
        <dbReference type="SAM" id="Phobius"/>
    </source>
</evidence>
<dbReference type="Proteomes" id="UP000022082">
    <property type="component" value="Unassembled WGS sequence"/>
</dbReference>
<feature type="transmembrane region" description="Helical" evidence="1">
    <location>
        <begin position="77"/>
        <end position="99"/>
    </location>
</feature>
<keyword evidence="2" id="KW-0732">Signal</keyword>
<keyword evidence="1" id="KW-1133">Transmembrane helix</keyword>
<organism evidence="3 4">
    <name type="scientific">Bacteroides fragilis str. S36L11</name>
    <dbReference type="NCBI Taxonomy" id="1339327"/>
    <lineage>
        <taxon>Bacteria</taxon>
        <taxon>Pseudomonadati</taxon>
        <taxon>Bacteroidota</taxon>
        <taxon>Bacteroidia</taxon>
        <taxon>Bacteroidales</taxon>
        <taxon>Bacteroidaceae</taxon>
        <taxon>Bacteroides</taxon>
    </lineage>
</organism>
<accession>A0A015Y668</accession>
<dbReference type="EMBL" id="JGDJ01000250">
    <property type="protein sequence ID" value="EXZ27447.1"/>
    <property type="molecule type" value="Genomic_DNA"/>
</dbReference>
<sequence length="100" mass="10487">MKRRILFSVMCAAIAAGAFAQGQGQGLAGINEATSLMTSYFDPATKLCYAIGAVLGLVGGIKTYGKFSSGDPDTSKTAASWFFACIFLIVAATILRSFFL</sequence>
<protein>
    <submittedName>
        <fullName evidence="3">Uncharacterized protein</fullName>
    </submittedName>
</protein>
<dbReference type="Pfam" id="PF13572">
    <property type="entry name" value="DUF4134"/>
    <property type="match status" value="1"/>
</dbReference>